<dbReference type="PANTHER" id="PTHR30332">
    <property type="entry name" value="PROBABLE GENERAL SECRETION PATHWAY PROTEIN D"/>
    <property type="match status" value="1"/>
</dbReference>
<proteinExistence type="inferred from homology"/>
<dbReference type="AlphaFoldDB" id="A0A562XAS4"/>
<evidence type="ECO:0000256" key="3">
    <source>
        <dbReference type="ARBA" id="ARBA00023136"/>
    </source>
</evidence>
<dbReference type="GO" id="GO:0016020">
    <property type="term" value="C:membrane"/>
    <property type="evidence" value="ECO:0007669"/>
    <property type="project" value="UniProtKB-SubCell"/>
</dbReference>
<sequence>MTFLKFLISNLMIKEIPMKKIIAFLVALALTIQADQIKNNLLEFANIVSSSTQSEILISGDINPLDFYFFTPKETTNISLQIFKKMVELQGLRFLKLGSFYYVDKPIIIDENATNKEEEPENLYYIKLKNNSHKEIDAMLNQYDKNSTYISQDNAVVFKSTDKIYSEILSYSDNFDNKVAKQVNFKVTILETNLSDLKSRGTEINSLIKGVDSVDFRYFFNLMTVPYTQNTNVTNKSNQFYGVLNFLDTNNITKIKSSPFLVAKNNTEVFFSNVKTIPYLTTSTNITNAQTQQQSNYSYKDVGLKLTLKPIIINDNIDVDIHLIFENLLSNSDTLTPTTSKKELKSTYKLKKGDILVLSGINQENEITYTSGIPLLKDIWLLKYLFSTTKKEFVNSILTITIEVF</sequence>
<organism evidence="6 7">
    <name type="scientific">Campylobacter hyointestinalis</name>
    <dbReference type="NCBI Taxonomy" id="198"/>
    <lineage>
        <taxon>Bacteria</taxon>
        <taxon>Pseudomonadati</taxon>
        <taxon>Campylobacterota</taxon>
        <taxon>Epsilonproteobacteria</taxon>
        <taxon>Campylobacterales</taxon>
        <taxon>Campylobacteraceae</taxon>
        <taxon>Campylobacter</taxon>
    </lineage>
</organism>
<feature type="domain" description="Type II/III secretion system secretin-like" evidence="5">
    <location>
        <begin position="247"/>
        <end position="402"/>
    </location>
</feature>
<evidence type="ECO:0000259" key="5">
    <source>
        <dbReference type="Pfam" id="PF00263"/>
    </source>
</evidence>
<dbReference type="EMBL" id="VOAP01000020">
    <property type="protein sequence ID" value="TWO19237.1"/>
    <property type="molecule type" value="Genomic_DNA"/>
</dbReference>
<keyword evidence="2" id="KW-0732">Signal</keyword>
<evidence type="ECO:0000256" key="4">
    <source>
        <dbReference type="RuleBase" id="RU004003"/>
    </source>
</evidence>
<dbReference type="PRINTS" id="PR00811">
    <property type="entry name" value="BCTERIALGSPD"/>
</dbReference>
<comment type="subcellular location">
    <subcellularLocation>
        <location evidence="1">Membrane</location>
    </subcellularLocation>
</comment>
<keyword evidence="3" id="KW-0472">Membrane</keyword>
<evidence type="ECO:0000313" key="6">
    <source>
        <dbReference type="EMBL" id="TWO19237.1"/>
    </source>
</evidence>
<comment type="similarity">
    <text evidence="4">Belongs to the bacterial secretin family.</text>
</comment>
<accession>A0A562XAS4</accession>
<gene>
    <name evidence="6" type="ORF">YZ82_07350</name>
</gene>
<reference evidence="6 7" key="1">
    <citation type="submission" date="2019-07" db="EMBL/GenBank/DDBJ databases">
        <title>Rapid identification of Enteric Bacteria from Whole Genome Sequences (WGS) using Average Nucleotide Identity (ANI).</title>
        <authorList>
            <person name="Lane C."/>
        </authorList>
    </citation>
    <scope>NUCLEOTIDE SEQUENCE [LARGE SCALE GENOMIC DNA]</scope>
    <source>
        <strain evidence="6 7">D2411</strain>
    </source>
</reference>
<dbReference type="GO" id="GO:0015627">
    <property type="term" value="C:type II protein secretion system complex"/>
    <property type="evidence" value="ECO:0007669"/>
    <property type="project" value="TreeGrafter"/>
</dbReference>
<dbReference type="InterPro" id="IPR050810">
    <property type="entry name" value="Bact_Secretion_Sys_Channel"/>
</dbReference>
<name>A0A562XAS4_CAMHY</name>
<dbReference type="Proteomes" id="UP000321812">
    <property type="component" value="Unassembled WGS sequence"/>
</dbReference>
<dbReference type="Pfam" id="PF00263">
    <property type="entry name" value="Secretin"/>
    <property type="match status" value="1"/>
</dbReference>
<dbReference type="InterPro" id="IPR001775">
    <property type="entry name" value="GspD/PilQ"/>
</dbReference>
<comment type="caution">
    <text evidence="6">The sequence shown here is derived from an EMBL/GenBank/DDBJ whole genome shotgun (WGS) entry which is preliminary data.</text>
</comment>
<dbReference type="GO" id="GO:0009306">
    <property type="term" value="P:protein secretion"/>
    <property type="evidence" value="ECO:0007669"/>
    <property type="project" value="InterPro"/>
</dbReference>
<evidence type="ECO:0000256" key="2">
    <source>
        <dbReference type="ARBA" id="ARBA00022729"/>
    </source>
</evidence>
<evidence type="ECO:0000256" key="1">
    <source>
        <dbReference type="ARBA" id="ARBA00004370"/>
    </source>
</evidence>
<evidence type="ECO:0000313" key="7">
    <source>
        <dbReference type="Proteomes" id="UP000321812"/>
    </source>
</evidence>
<dbReference type="PANTHER" id="PTHR30332:SF24">
    <property type="entry name" value="SECRETIN GSPD-RELATED"/>
    <property type="match status" value="1"/>
</dbReference>
<dbReference type="InterPro" id="IPR004846">
    <property type="entry name" value="T2SS/T3SS_dom"/>
</dbReference>
<protein>
    <submittedName>
        <fullName evidence="6">Secretin</fullName>
    </submittedName>
</protein>